<organism evidence="2">
    <name type="scientific">marine sediment metagenome</name>
    <dbReference type="NCBI Taxonomy" id="412755"/>
    <lineage>
        <taxon>unclassified sequences</taxon>
        <taxon>metagenomes</taxon>
        <taxon>ecological metagenomes</taxon>
    </lineage>
</organism>
<name>A0A0F9DXJ2_9ZZZZ</name>
<accession>A0A0F9DXJ2</accession>
<feature type="non-terminal residue" evidence="2">
    <location>
        <position position="1"/>
    </location>
</feature>
<reference evidence="2" key="1">
    <citation type="journal article" date="2015" name="Nature">
        <title>Complex archaea that bridge the gap between prokaryotes and eukaryotes.</title>
        <authorList>
            <person name="Spang A."/>
            <person name="Saw J.H."/>
            <person name="Jorgensen S.L."/>
            <person name="Zaremba-Niedzwiedzka K."/>
            <person name="Martijn J."/>
            <person name="Lind A.E."/>
            <person name="van Eijk R."/>
            <person name="Schleper C."/>
            <person name="Guy L."/>
            <person name="Ettema T.J."/>
        </authorList>
    </citation>
    <scope>NUCLEOTIDE SEQUENCE</scope>
</reference>
<dbReference type="InterPro" id="IPR027417">
    <property type="entry name" value="P-loop_NTPase"/>
</dbReference>
<dbReference type="InterPro" id="IPR032823">
    <property type="entry name" value="BCA_ABC_TP_C"/>
</dbReference>
<evidence type="ECO:0000259" key="1">
    <source>
        <dbReference type="Pfam" id="PF12399"/>
    </source>
</evidence>
<gene>
    <name evidence="2" type="ORF">LCGC14_2494230</name>
</gene>
<proteinExistence type="predicted"/>
<comment type="caution">
    <text evidence="2">The sequence shown here is derived from an EMBL/GenBank/DDBJ whole genome shotgun (WGS) entry which is preliminary data.</text>
</comment>
<evidence type="ECO:0000313" key="2">
    <source>
        <dbReference type="EMBL" id="KKL16568.1"/>
    </source>
</evidence>
<protein>
    <recommendedName>
        <fullName evidence="1">Branched-chain amino acid ATP-binding cassette transporter C-terminal domain-containing protein</fullName>
    </recommendedName>
</protein>
<dbReference type="AlphaFoldDB" id="A0A0F9DXJ2"/>
<dbReference type="Pfam" id="PF12399">
    <property type="entry name" value="BCA_ABC_TP_C"/>
    <property type="match status" value="1"/>
</dbReference>
<dbReference type="Gene3D" id="3.40.50.300">
    <property type="entry name" value="P-loop containing nucleotide triphosphate hydrolases"/>
    <property type="match status" value="1"/>
</dbReference>
<sequence>NLDAVMQVCNRVIFMDAGAVVSEGTPQEVHSDPKVIEAYLE</sequence>
<feature type="domain" description="Branched-chain amino acid ATP-binding cassette transporter C-terminal" evidence="1">
    <location>
        <begin position="20"/>
        <end position="40"/>
    </location>
</feature>
<dbReference type="EMBL" id="LAZR01039610">
    <property type="protein sequence ID" value="KKL16568.1"/>
    <property type="molecule type" value="Genomic_DNA"/>
</dbReference>
<dbReference type="SUPFAM" id="SSF52540">
    <property type="entry name" value="P-loop containing nucleoside triphosphate hydrolases"/>
    <property type="match status" value="1"/>
</dbReference>